<dbReference type="AlphaFoldDB" id="A0AAV4XIR4"/>
<name>A0AAV4XIR4_CAEEX</name>
<evidence type="ECO:0000313" key="2">
    <source>
        <dbReference type="Proteomes" id="UP001054945"/>
    </source>
</evidence>
<evidence type="ECO:0000313" key="1">
    <source>
        <dbReference type="EMBL" id="GIY95007.1"/>
    </source>
</evidence>
<sequence length="123" mass="14165">MVSTLLCPERQYICEWLHFLDLISKFVKQHRAKEKPQFNPSEAAWTVSYFKALYSYHELNSVGLLSDVCDAFKVPRTFALMADDTLMVLSALTQKSRHQAKPSDLWRPPGFSESGFKGTHLFH</sequence>
<protein>
    <submittedName>
        <fullName evidence="1">Uncharacterized protein</fullName>
    </submittedName>
</protein>
<comment type="caution">
    <text evidence="1">The sequence shown here is derived from an EMBL/GenBank/DDBJ whole genome shotgun (WGS) entry which is preliminary data.</text>
</comment>
<dbReference type="EMBL" id="BPLR01000471">
    <property type="protein sequence ID" value="GIY95007.1"/>
    <property type="molecule type" value="Genomic_DNA"/>
</dbReference>
<keyword evidence="2" id="KW-1185">Reference proteome</keyword>
<gene>
    <name evidence="1" type="ORF">CEXT_437671</name>
</gene>
<organism evidence="1 2">
    <name type="scientific">Caerostris extrusa</name>
    <name type="common">Bark spider</name>
    <name type="synonym">Caerostris bankana</name>
    <dbReference type="NCBI Taxonomy" id="172846"/>
    <lineage>
        <taxon>Eukaryota</taxon>
        <taxon>Metazoa</taxon>
        <taxon>Ecdysozoa</taxon>
        <taxon>Arthropoda</taxon>
        <taxon>Chelicerata</taxon>
        <taxon>Arachnida</taxon>
        <taxon>Araneae</taxon>
        <taxon>Araneomorphae</taxon>
        <taxon>Entelegynae</taxon>
        <taxon>Araneoidea</taxon>
        <taxon>Araneidae</taxon>
        <taxon>Caerostris</taxon>
    </lineage>
</organism>
<proteinExistence type="predicted"/>
<accession>A0AAV4XIR4</accession>
<reference evidence="1 2" key="1">
    <citation type="submission" date="2021-06" db="EMBL/GenBank/DDBJ databases">
        <title>Caerostris extrusa draft genome.</title>
        <authorList>
            <person name="Kono N."/>
            <person name="Arakawa K."/>
        </authorList>
    </citation>
    <scope>NUCLEOTIDE SEQUENCE [LARGE SCALE GENOMIC DNA]</scope>
</reference>
<dbReference type="Proteomes" id="UP001054945">
    <property type="component" value="Unassembled WGS sequence"/>
</dbReference>